<gene>
    <name evidence="1" type="ORF">NDU88_002190</name>
</gene>
<dbReference type="AlphaFoldDB" id="A0AAV7RD27"/>
<proteinExistence type="predicted"/>
<name>A0AAV7RD27_PLEWA</name>
<evidence type="ECO:0000313" key="2">
    <source>
        <dbReference type="Proteomes" id="UP001066276"/>
    </source>
</evidence>
<organism evidence="1 2">
    <name type="scientific">Pleurodeles waltl</name>
    <name type="common">Iberian ribbed newt</name>
    <dbReference type="NCBI Taxonomy" id="8319"/>
    <lineage>
        <taxon>Eukaryota</taxon>
        <taxon>Metazoa</taxon>
        <taxon>Chordata</taxon>
        <taxon>Craniata</taxon>
        <taxon>Vertebrata</taxon>
        <taxon>Euteleostomi</taxon>
        <taxon>Amphibia</taxon>
        <taxon>Batrachia</taxon>
        <taxon>Caudata</taxon>
        <taxon>Salamandroidea</taxon>
        <taxon>Salamandridae</taxon>
        <taxon>Pleurodelinae</taxon>
        <taxon>Pleurodeles</taxon>
    </lineage>
</organism>
<accession>A0AAV7RD27</accession>
<sequence length="91" mass="9906">MGAPLQHGGNLSGVPGTSLGLCWLRARLELGRSKRLAARLPFRVKAGRVSTEADRLPFEGREVPSLKRQEGGVAAVRLFAFSQAKQHSKIR</sequence>
<dbReference type="Proteomes" id="UP001066276">
    <property type="component" value="Chromosome 5"/>
</dbReference>
<evidence type="ECO:0000313" key="1">
    <source>
        <dbReference type="EMBL" id="KAJ1149380.1"/>
    </source>
</evidence>
<protein>
    <submittedName>
        <fullName evidence="1">Uncharacterized protein</fullName>
    </submittedName>
</protein>
<keyword evidence="2" id="KW-1185">Reference proteome</keyword>
<comment type="caution">
    <text evidence="1">The sequence shown here is derived from an EMBL/GenBank/DDBJ whole genome shotgun (WGS) entry which is preliminary data.</text>
</comment>
<reference evidence="1" key="1">
    <citation type="journal article" date="2022" name="bioRxiv">
        <title>Sequencing and chromosome-scale assembly of the giantPleurodeles waltlgenome.</title>
        <authorList>
            <person name="Brown T."/>
            <person name="Elewa A."/>
            <person name="Iarovenko S."/>
            <person name="Subramanian E."/>
            <person name="Araus A.J."/>
            <person name="Petzold A."/>
            <person name="Susuki M."/>
            <person name="Suzuki K.-i.T."/>
            <person name="Hayashi T."/>
            <person name="Toyoda A."/>
            <person name="Oliveira C."/>
            <person name="Osipova E."/>
            <person name="Leigh N.D."/>
            <person name="Simon A."/>
            <person name="Yun M.H."/>
        </authorList>
    </citation>
    <scope>NUCLEOTIDE SEQUENCE</scope>
    <source>
        <strain evidence="1">20211129_DDA</strain>
        <tissue evidence="1">Liver</tissue>
    </source>
</reference>
<dbReference type="EMBL" id="JANPWB010000009">
    <property type="protein sequence ID" value="KAJ1149380.1"/>
    <property type="molecule type" value="Genomic_DNA"/>
</dbReference>